<dbReference type="InParanoid" id="A0A7J7C6Z8"/>
<dbReference type="InterPro" id="IPR009902">
    <property type="entry name" value="DUF1442"/>
</dbReference>
<dbReference type="Proteomes" id="UP000593562">
    <property type="component" value="Unassembled WGS sequence"/>
</dbReference>
<proteinExistence type="predicted"/>
<evidence type="ECO:0000313" key="2">
    <source>
        <dbReference type="Proteomes" id="UP000593562"/>
    </source>
</evidence>
<accession>A0A7J7C6Z8</accession>
<sequence>MAAGWNAKLVVETFTQGGVITTSIGLSIASRRTDGRHVCIVPDERSGSEYAQAMRDVGMEPEVIVGEPEKVMEGLTGIDFLVMDCRQKDFAKVLRFAKLGNRGAVLVCKHASSKNALNFRWRSVMEGCSRRVVRSVFLPVGKGLDIAHVAATGGGGGSGDGGKRASRWIKHIDRQSGEEHLIRR</sequence>
<dbReference type="Pfam" id="PF07279">
    <property type="entry name" value="DUF1442"/>
    <property type="match status" value="1"/>
</dbReference>
<organism evidence="1 2">
    <name type="scientific">Tripterygium wilfordii</name>
    <name type="common">Thunder God vine</name>
    <dbReference type="NCBI Taxonomy" id="458696"/>
    <lineage>
        <taxon>Eukaryota</taxon>
        <taxon>Viridiplantae</taxon>
        <taxon>Streptophyta</taxon>
        <taxon>Embryophyta</taxon>
        <taxon>Tracheophyta</taxon>
        <taxon>Spermatophyta</taxon>
        <taxon>Magnoliopsida</taxon>
        <taxon>eudicotyledons</taxon>
        <taxon>Gunneridae</taxon>
        <taxon>Pentapetalae</taxon>
        <taxon>rosids</taxon>
        <taxon>fabids</taxon>
        <taxon>Celastrales</taxon>
        <taxon>Celastraceae</taxon>
        <taxon>Tripterygium</taxon>
    </lineage>
</organism>
<dbReference type="EMBL" id="JAAARO010000020">
    <property type="protein sequence ID" value="KAF5729909.1"/>
    <property type="molecule type" value="Genomic_DNA"/>
</dbReference>
<comment type="caution">
    <text evidence="1">The sequence shown here is derived from an EMBL/GenBank/DDBJ whole genome shotgun (WGS) entry which is preliminary data.</text>
</comment>
<dbReference type="InterPro" id="IPR029063">
    <property type="entry name" value="SAM-dependent_MTases_sf"/>
</dbReference>
<gene>
    <name evidence="1" type="ORF">HS088_TW20G00276</name>
</gene>
<protein>
    <recommendedName>
        <fullName evidence="3">DUF1442 family protein</fullName>
    </recommendedName>
</protein>
<dbReference type="AlphaFoldDB" id="A0A7J7C6Z8"/>
<dbReference type="PANTHER" id="PTHR33593">
    <property type="entry name" value="DUF1442 FAMILY PROTEIN"/>
    <property type="match status" value="1"/>
</dbReference>
<evidence type="ECO:0000313" key="1">
    <source>
        <dbReference type="EMBL" id="KAF5729909.1"/>
    </source>
</evidence>
<evidence type="ECO:0008006" key="3">
    <source>
        <dbReference type="Google" id="ProtNLM"/>
    </source>
</evidence>
<keyword evidence="2" id="KW-1185">Reference proteome</keyword>
<name>A0A7J7C6Z8_TRIWF</name>
<reference evidence="1 2" key="1">
    <citation type="journal article" date="2020" name="Nat. Commun.">
        <title>Genome of Tripterygium wilfordii and identification of cytochrome P450 involved in triptolide biosynthesis.</title>
        <authorList>
            <person name="Tu L."/>
            <person name="Su P."/>
            <person name="Zhang Z."/>
            <person name="Gao L."/>
            <person name="Wang J."/>
            <person name="Hu T."/>
            <person name="Zhou J."/>
            <person name="Zhang Y."/>
            <person name="Zhao Y."/>
            <person name="Liu Y."/>
            <person name="Song Y."/>
            <person name="Tong Y."/>
            <person name="Lu Y."/>
            <person name="Yang J."/>
            <person name="Xu C."/>
            <person name="Jia M."/>
            <person name="Peters R.J."/>
            <person name="Huang L."/>
            <person name="Gao W."/>
        </authorList>
    </citation>
    <scope>NUCLEOTIDE SEQUENCE [LARGE SCALE GENOMIC DNA]</scope>
    <source>
        <strain evidence="2">cv. XIE 37</strain>
        <tissue evidence="1">Leaf</tissue>
    </source>
</reference>
<dbReference type="Gene3D" id="3.40.50.150">
    <property type="entry name" value="Vaccinia Virus protein VP39"/>
    <property type="match status" value="1"/>
</dbReference>
<dbReference type="PANTHER" id="PTHR33593:SF2">
    <property type="entry name" value="ANKYRIN REPEAT_KH DOMAIN PROTEIN (DUF1442)"/>
    <property type="match status" value="1"/>
</dbReference>